<reference evidence="1 2" key="1">
    <citation type="submission" date="2024-12" db="EMBL/GenBank/DDBJ databases">
        <authorList>
            <person name="Li X."/>
            <person name="Zhang D."/>
        </authorList>
    </citation>
    <scope>NUCLEOTIDE SEQUENCE [LARGE SCALE GENOMIC DNA]</scope>
    <source>
        <strain evidence="1 2">JCM19602</strain>
    </source>
</reference>
<evidence type="ECO:0000313" key="2">
    <source>
        <dbReference type="Proteomes" id="UP001628668"/>
    </source>
</evidence>
<dbReference type="EMBL" id="JBJOSA010000003">
    <property type="protein sequence ID" value="MFL8936319.1"/>
    <property type="molecule type" value="Genomic_DNA"/>
</dbReference>
<dbReference type="Proteomes" id="UP001628668">
    <property type="component" value="Unassembled WGS sequence"/>
</dbReference>
<keyword evidence="2" id="KW-1185">Reference proteome</keyword>
<evidence type="ECO:0000313" key="1">
    <source>
        <dbReference type="EMBL" id="MFL8936319.1"/>
    </source>
</evidence>
<protein>
    <submittedName>
        <fullName evidence="1">Immunoglobulin-like domain-containing protein</fullName>
    </submittedName>
</protein>
<gene>
    <name evidence="1" type="ORF">ACKA06_05900</name>
</gene>
<dbReference type="RefSeq" id="WP_411159250.1">
    <property type="nucleotide sequence ID" value="NZ_JBJOSA010000003.1"/>
</dbReference>
<sequence length="300" mass="33733">MKVLQKPWVRIVLVLILVFGLVEVITDLTKTKKETMNNSIGGYVNSSIPVFSDVVHNGNYYRGTGNIFAKEGPGSSPGKGAVEVVPGEVFVPDIPDFLEKIMKKDGYTVEVKLEKVNKSAENPIVLYSKKTSNIKDLQVKIPKPHGHLYRYTLIVRDGNGEFRDIRYDPLFASLKDYNVAMNVEKNKYHPKEVLTLAVTNWGPNHLSYLDEWKIYRSVGGKWVKVDTWGPPESFPAIGRSKTVYYPEHALLKGHSIMLNPGVTYPVKLKRVPLIPGTYKITGTFGTSTKQFTLEDSFIVD</sequence>
<comment type="caution">
    <text evidence="1">The sequence shown here is derived from an EMBL/GenBank/DDBJ whole genome shotgun (WGS) entry which is preliminary data.</text>
</comment>
<organism evidence="1 2">
    <name type="scientific">Rossellomorea oryzaecorticis</name>
    <dbReference type="NCBI Taxonomy" id="1396505"/>
    <lineage>
        <taxon>Bacteria</taxon>
        <taxon>Bacillati</taxon>
        <taxon>Bacillota</taxon>
        <taxon>Bacilli</taxon>
        <taxon>Bacillales</taxon>
        <taxon>Bacillaceae</taxon>
        <taxon>Rossellomorea</taxon>
    </lineage>
</organism>
<accession>A0ABW8VLQ3</accession>
<name>A0ABW8VLQ3_9BACI</name>
<proteinExistence type="predicted"/>